<dbReference type="RefSeq" id="WP_305003783.1">
    <property type="nucleotide sequence ID" value="NZ_JAUQUB010000005.1"/>
</dbReference>
<keyword evidence="2" id="KW-0813">Transport</keyword>
<feature type="domain" description="Major facilitator superfamily (MFS) profile" evidence="8">
    <location>
        <begin position="11"/>
        <end position="465"/>
    </location>
</feature>
<reference evidence="9 10" key="1">
    <citation type="submission" date="2023-07" db="EMBL/GenBank/DDBJ databases">
        <title>Protaetiibacter sp. nov WY-16 isolated from soil.</title>
        <authorList>
            <person name="Liu B."/>
            <person name="Wan Y."/>
        </authorList>
    </citation>
    <scope>NUCLEOTIDE SEQUENCE [LARGE SCALE GENOMIC DNA]</scope>
    <source>
        <strain evidence="9 10">WY-16</strain>
    </source>
</reference>
<feature type="transmembrane region" description="Helical" evidence="7">
    <location>
        <begin position="439"/>
        <end position="461"/>
    </location>
</feature>
<feature type="transmembrane region" description="Helical" evidence="7">
    <location>
        <begin position="361"/>
        <end position="385"/>
    </location>
</feature>
<evidence type="ECO:0000256" key="2">
    <source>
        <dbReference type="ARBA" id="ARBA00022448"/>
    </source>
</evidence>
<feature type="transmembrane region" description="Helical" evidence="7">
    <location>
        <begin position="197"/>
        <end position="216"/>
    </location>
</feature>
<dbReference type="Proteomes" id="UP001241072">
    <property type="component" value="Unassembled WGS sequence"/>
</dbReference>
<keyword evidence="4 7" id="KW-0812">Transmembrane</keyword>
<feature type="transmembrane region" description="Helical" evidence="7">
    <location>
        <begin position="406"/>
        <end position="427"/>
    </location>
</feature>
<sequence length="482" mass="49173">MTVTPAPATPRRTFAALALSVAGFTTLQNLVVPALPLIQEDLGTDTSGVTWTVTAWLIAAAVATPLLGRVGDMVGRRRVFLFSIAGVVVGSILAALAPTLGVLIVARVIQGAGGAMFPLAFGLLREAFPRDRVPSAIGGMSAVIAVGGGVGAVLAGPISTAFGWRAVFVVPLLLSIPGAALVRFLVPESADRAPGRLNVVAALLLSGWLVALLLPLSSGSTWGWGSPLVVGLFALAAALIVAWAIVEWRSREPLVDMRTMLSPAIWPMNAAAVLIGAVMFAVFAYYPRFVQEPAASGYGLGLTVAQSGLLMLPMLATMGIAGFLVGPIGRVLGFRAQISWSMGLIVVSTLGLAFIHSTVWLVAIEAAVFGFGLGIVYSAITSVVVQSVPATETGVASGMNANLRTIGSSVGVAIMTAIVTGSAVGAAGIPTEQGYETGFLTVAIIGSGAIVVTVVGSILAYRRGRRPADDTSGIETPVPVAA</sequence>
<feature type="transmembrane region" description="Helical" evidence="7">
    <location>
        <begin position="228"/>
        <end position="246"/>
    </location>
</feature>
<name>A0ABT9BQQ1_9MICO</name>
<feature type="transmembrane region" description="Helical" evidence="7">
    <location>
        <begin position="136"/>
        <end position="156"/>
    </location>
</feature>
<dbReference type="InterPro" id="IPR011701">
    <property type="entry name" value="MFS"/>
</dbReference>
<feature type="transmembrane region" description="Helical" evidence="7">
    <location>
        <begin position="338"/>
        <end position="355"/>
    </location>
</feature>
<evidence type="ECO:0000256" key="6">
    <source>
        <dbReference type="ARBA" id="ARBA00023136"/>
    </source>
</evidence>
<gene>
    <name evidence="9" type="ORF">Q5716_14060</name>
</gene>
<keyword evidence="10" id="KW-1185">Reference proteome</keyword>
<organism evidence="9 10">
    <name type="scientific">Antiquaquibacter soli</name>
    <dbReference type="NCBI Taxonomy" id="3064523"/>
    <lineage>
        <taxon>Bacteria</taxon>
        <taxon>Bacillati</taxon>
        <taxon>Actinomycetota</taxon>
        <taxon>Actinomycetes</taxon>
        <taxon>Micrococcales</taxon>
        <taxon>Microbacteriaceae</taxon>
        <taxon>Antiquaquibacter</taxon>
    </lineage>
</organism>
<evidence type="ECO:0000256" key="5">
    <source>
        <dbReference type="ARBA" id="ARBA00022989"/>
    </source>
</evidence>
<evidence type="ECO:0000256" key="4">
    <source>
        <dbReference type="ARBA" id="ARBA00022692"/>
    </source>
</evidence>
<dbReference type="InterPro" id="IPR036259">
    <property type="entry name" value="MFS_trans_sf"/>
</dbReference>
<evidence type="ECO:0000259" key="8">
    <source>
        <dbReference type="PROSITE" id="PS50850"/>
    </source>
</evidence>
<dbReference type="PANTHER" id="PTHR42718">
    <property type="entry name" value="MAJOR FACILITATOR SUPERFAMILY MULTIDRUG TRANSPORTER MFSC"/>
    <property type="match status" value="1"/>
</dbReference>
<dbReference type="EMBL" id="JAUQUB010000005">
    <property type="protein sequence ID" value="MDO7883354.1"/>
    <property type="molecule type" value="Genomic_DNA"/>
</dbReference>
<proteinExistence type="predicted"/>
<evidence type="ECO:0000313" key="10">
    <source>
        <dbReference type="Proteomes" id="UP001241072"/>
    </source>
</evidence>
<dbReference type="CDD" id="cd17504">
    <property type="entry name" value="MFS_MMR_MDR_like"/>
    <property type="match status" value="1"/>
</dbReference>
<accession>A0ABT9BQQ1</accession>
<comment type="subcellular location">
    <subcellularLocation>
        <location evidence="1">Cell membrane</location>
        <topology evidence="1">Multi-pass membrane protein</topology>
    </subcellularLocation>
</comment>
<comment type="caution">
    <text evidence="9">The sequence shown here is derived from an EMBL/GenBank/DDBJ whole genome shotgun (WGS) entry which is preliminary data.</text>
</comment>
<dbReference type="InterPro" id="IPR020846">
    <property type="entry name" value="MFS_dom"/>
</dbReference>
<feature type="transmembrane region" description="Helical" evidence="7">
    <location>
        <begin position="266"/>
        <end position="286"/>
    </location>
</feature>
<evidence type="ECO:0000256" key="7">
    <source>
        <dbReference type="SAM" id="Phobius"/>
    </source>
</evidence>
<dbReference type="Gene3D" id="1.20.1250.20">
    <property type="entry name" value="MFS general substrate transporter like domains"/>
    <property type="match status" value="2"/>
</dbReference>
<feature type="transmembrane region" description="Helical" evidence="7">
    <location>
        <begin position="298"/>
        <end position="326"/>
    </location>
</feature>
<dbReference type="PRINTS" id="PR01036">
    <property type="entry name" value="TCRTETB"/>
</dbReference>
<dbReference type="SUPFAM" id="SSF103473">
    <property type="entry name" value="MFS general substrate transporter"/>
    <property type="match status" value="2"/>
</dbReference>
<keyword evidence="3" id="KW-1003">Cell membrane</keyword>
<feature type="transmembrane region" description="Helical" evidence="7">
    <location>
        <begin position="79"/>
        <end position="98"/>
    </location>
</feature>
<dbReference type="PANTHER" id="PTHR42718:SF46">
    <property type="entry name" value="BLR6921 PROTEIN"/>
    <property type="match status" value="1"/>
</dbReference>
<evidence type="ECO:0000256" key="3">
    <source>
        <dbReference type="ARBA" id="ARBA00022475"/>
    </source>
</evidence>
<dbReference type="Pfam" id="PF07690">
    <property type="entry name" value="MFS_1"/>
    <property type="match status" value="1"/>
</dbReference>
<dbReference type="PROSITE" id="PS50850">
    <property type="entry name" value="MFS"/>
    <property type="match status" value="1"/>
</dbReference>
<evidence type="ECO:0000256" key="1">
    <source>
        <dbReference type="ARBA" id="ARBA00004651"/>
    </source>
</evidence>
<feature type="transmembrane region" description="Helical" evidence="7">
    <location>
        <begin position="49"/>
        <end position="67"/>
    </location>
</feature>
<protein>
    <submittedName>
        <fullName evidence="9">MFS transporter</fullName>
    </submittedName>
</protein>
<evidence type="ECO:0000313" key="9">
    <source>
        <dbReference type="EMBL" id="MDO7883354.1"/>
    </source>
</evidence>
<keyword evidence="6 7" id="KW-0472">Membrane</keyword>
<keyword evidence="5 7" id="KW-1133">Transmembrane helix</keyword>
<feature type="transmembrane region" description="Helical" evidence="7">
    <location>
        <begin position="162"/>
        <end position="185"/>
    </location>
</feature>
<feature type="transmembrane region" description="Helical" evidence="7">
    <location>
        <begin position="104"/>
        <end position="124"/>
    </location>
</feature>